<feature type="domain" description="Response regulatory" evidence="2">
    <location>
        <begin position="110"/>
        <end position="224"/>
    </location>
</feature>
<organism evidence="3 4">
    <name type="scientific">Thermosulfurimonas marina</name>
    <dbReference type="NCBI Taxonomy" id="2047767"/>
    <lineage>
        <taxon>Bacteria</taxon>
        <taxon>Pseudomonadati</taxon>
        <taxon>Thermodesulfobacteriota</taxon>
        <taxon>Thermodesulfobacteria</taxon>
        <taxon>Thermodesulfobacteriales</taxon>
        <taxon>Thermodesulfobacteriaceae</taxon>
        <taxon>Thermosulfurimonas</taxon>
    </lineage>
</organism>
<dbReference type="Pfam" id="PF00072">
    <property type="entry name" value="Response_reg"/>
    <property type="match status" value="1"/>
</dbReference>
<reference evidence="3 4" key="1">
    <citation type="submission" date="2019-08" db="EMBL/GenBank/DDBJ databases">
        <title>Complete genome sequence of Thermosulfurimonas marina SU872T, an anaerobic thermophilic chemolithoautotrophic bacterium isolated from a shallow marine hydrothermal vent.</title>
        <authorList>
            <person name="Allioux M."/>
            <person name="Jebbar M."/>
            <person name="Slobodkina G."/>
            <person name="Slobodkin A."/>
            <person name="Moalic Y."/>
            <person name="Frolova A."/>
            <person name="Shao Z."/>
            <person name="Alain K."/>
        </authorList>
    </citation>
    <scope>NUCLEOTIDE SEQUENCE [LARGE SCALE GENOMIC DNA]</scope>
    <source>
        <strain evidence="3 4">SU872</strain>
    </source>
</reference>
<evidence type="ECO:0000313" key="4">
    <source>
        <dbReference type="Proteomes" id="UP000501253"/>
    </source>
</evidence>
<dbReference type="PANTHER" id="PTHR42872">
    <property type="entry name" value="PROTEIN-GLUTAMATE METHYLESTERASE/PROTEIN-GLUTAMINE GLUTAMINASE"/>
    <property type="match status" value="1"/>
</dbReference>
<dbReference type="GO" id="GO:0000160">
    <property type="term" value="P:phosphorelay signal transduction system"/>
    <property type="evidence" value="ECO:0007669"/>
    <property type="project" value="InterPro"/>
</dbReference>
<dbReference type="EMBL" id="CP042909">
    <property type="protein sequence ID" value="QJA06718.1"/>
    <property type="molecule type" value="Genomic_DNA"/>
</dbReference>
<proteinExistence type="predicted"/>
<dbReference type="SMART" id="SM00448">
    <property type="entry name" value="REC"/>
    <property type="match status" value="1"/>
</dbReference>
<dbReference type="InterPro" id="IPR001789">
    <property type="entry name" value="Sig_transdc_resp-reg_receiver"/>
</dbReference>
<name>A0A6H1WU55_9BACT</name>
<dbReference type="Pfam" id="PF14332">
    <property type="entry name" value="DUF4388"/>
    <property type="match status" value="1"/>
</dbReference>
<dbReference type="AlphaFoldDB" id="A0A6H1WU55"/>
<keyword evidence="4" id="KW-1185">Reference proteome</keyword>
<evidence type="ECO:0000256" key="1">
    <source>
        <dbReference type="PROSITE-ProRule" id="PRU00169"/>
    </source>
</evidence>
<dbReference type="KEGG" id="tmai:FVE67_07890"/>
<dbReference type="Proteomes" id="UP000501253">
    <property type="component" value="Chromosome"/>
</dbReference>
<dbReference type="RefSeq" id="WP_168720071.1">
    <property type="nucleotide sequence ID" value="NZ_CP042909.1"/>
</dbReference>
<dbReference type="PROSITE" id="PS50110">
    <property type="entry name" value="RESPONSE_REGULATORY"/>
    <property type="match status" value="1"/>
</dbReference>
<evidence type="ECO:0000259" key="2">
    <source>
        <dbReference type="PROSITE" id="PS50110"/>
    </source>
</evidence>
<protein>
    <submittedName>
        <fullName evidence="3">DUF4388 domain-containing protein</fullName>
    </submittedName>
</protein>
<dbReference type="InterPro" id="IPR025497">
    <property type="entry name" value="PatA-like_N"/>
</dbReference>
<dbReference type="Gene3D" id="3.40.50.2300">
    <property type="match status" value="1"/>
</dbReference>
<dbReference type="InterPro" id="IPR011006">
    <property type="entry name" value="CheY-like_superfamily"/>
</dbReference>
<dbReference type="SUPFAM" id="SSF52172">
    <property type="entry name" value="CheY-like"/>
    <property type="match status" value="1"/>
</dbReference>
<feature type="modified residue" description="4-aspartylphosphate" evidence="1">
    <location>
        <position position="161"/>
    </location>
</feature>
<gene>
    <name evidence="3" type="ORF">FVE67_07890</name>
</gene>
<keyword evidence="1" id="KW-0597">Phosphoprotein</keyword>
<sequence length="405" mass="44127">MSQHLKGRLETLGVEALLQALGLSGQTGVLRVVGPQGEGQISLYQGRIVEARAPQGEGKEAVFELLSWKEGEMEFSPQPVDPGPSEYTVEALLMEAATYHSEKGREGALSVLLVEDSPLAARTLAEIIETSPDLHLLEVLSNGEEALWAAAEYHPDVILLDLHLPGLSGSKAFKYLMVKSPAPVVLTSSTLGEEALSLLALGAAAFCLKGPGQREHLASLLKEASRVKVERLRRYLWKERPLERASQERPSRLTVILSGLGGMGEVLEYLSHRPFLAEEALIWVLDGCPEALEGLARVLQGRVPWPVHFPRATTILLAGGLYLSRPFPALRRGPVLDPVEASPEALWSADLPLEVEVFSGTRRLELEEVPSFRVKIRDPRTAPAPDLPASFEALESVESFKDARG</sequence>
<dbReference type="PANTHER" id="PTHR42872:SF3">
    <property type="entry name" value="PROTEIN-GLUTAMATE METHYLESTERASE_PROTEIN-GLUTAMINE GLUTAMINASE 1"/>
    <property type="match status" value="1"/>
</dbReference>
<accession>A0A6H1WU55</accession>
<evidence type="ECO:0000313" key="3">
    <source>
        <dbReference type="EMBL" id="QJA06718.1"/>
    </source>
</evidence>